<dbReference type="Pfam" id="PF17100">
    <property type="entry name" value="NACHT_N"/>
    <property type="match status" value="1"/>
</dbReference>
<proteinExistence type="predicted"/>
<name>A0A1V6UH28_9EURO</name>
<evidence type="ECO:0000313" key="2">
    <source>
        <dbReference type="EMBL" id="OQE37765.1"/>
    </source>
</evidence>
<dbReference type="EMBL" id="MDDG01000009">
    <property type="protein sequence ID" value="OQE37765.1"/>
    <property type="molecule type" value="Genomic_DNA"/>
</dbReference>
<feature type="domain" description="NWD NACHT-NTPase N-terminal" evidence="1">
    <location>
        <begin position="1"/>
        <end position="80"/>
    </location>
</feature>
<comment type="caution">
    <text evidence="2">The sequence shown here is derived from an EMBL/GenBank/DDBJ whole genome shotgun (WGS) entry which is preliminary data.</text>
</comment>
<dbReference type="InterPro" id="IPR031359">
    <property type="entry name" value="NACHT_N"/>
</dbReference>
<gene>
    <name evidence="2" type="ORF">PENCOP_c009G02828</name>
</gene>
<dbReference type="AlphaFoldDB" id="A0A1V6UH28"/>
<evidence type="ECO:0000259" key="1">
    <source>
        <dbReference type="Pfam" id="PF17100"/>
    </source>
</evidence>
<sequence length="112" mass="12698">MDWYCALTEDLLGDDSIEVGRESFQAVKQYLEARVVTLYKALLLYQMKSGLVFLRNLVVLDDWDTDLKAVTDAETTLQGDLDQYGKQHTKYSLTELIKSSQGMEGLLQGITQ</sequence>
<accession>A0A1V6UH28</accession>
<organism evidence="2 3">
    <name type="scientific">Penicillium coprophilum</name>
    <dbReference type="NCBI Taxonomy" id="36646"/>
    <lineage>
        <taxon>Eukaryota</taxon>
        <taxon>Fungi</taxon>
        <taxon>Dikarya</taxon>
        <taxon>Ascomycota</taxon>
        <taxon>Pezizomycotina</taxon>
        <taxon>Eurotiomycetes</taxon>
        <taxon>Eurotiomycetidae</taxon>
        <taxon>Eurotiales</taxon>
        <taxon>Aspergillaceae</taxon>
        <taxon>Penicillium</taxon>
    </lineage>
</organism>
<reference evidence="3" key="1">
    <citation type="journal article" date="2017" name="Nat. Microbiol.">
        <title>Global analysis of biosynthetic gene clusters reveals vast potential of secondary metabolite production in Penicillium species.</title>
        <authorList>
            <person name="Nielsen J.C."/>
            <person name="Grijseels S."/>
            <person name="Prigent S."/>
            <person name="Ji B."/>
            <person name="Dainat J."/>
            <person name="Nielsen K.F."/>
            <person name="Frisvad J.C."/>
            <person name="Workman M."/>
            <person name="Nielsen J."/>
        </authorList>
    </citation>
    <scope>NUCLEOTIDE SEQUENCE [LARGE SCALE GENOMIC DNA]</scope>
    <source>
        <strain evidence="3">IBT 31321</strain>
    </source>
</reference>
<dbReference type="STRING" id="36646.A0A1V6UH28"/>
<protein>
    <recommendedName>
        <fullName evidence="1">NWD NACHT-NTPase N-terminal domain-containing protein</fullName>
    </recommendedName>
</protein>
<evidence type="ECO:0000313" key="3">
    <source>
        <dbReference type="Proteomes" id="UP000191500"/>
    </source>
</evidence>
<keyword evidence="3" id="KW-1185">Reference proteome</keyword>
<dbReference type="Proteomes" id="UP000191500">
    <property type="component" value="Unassembled WGS sequence"/>
</dbReference>